<accession>R0K3N0</accession>
<feature type="region of interest" description="Disordered" evidence="1">
    <location>
        <begin position="1"/>
        <end position="42"/>
    </location>
</feature>
<evidence type="ECO:0000256" key="1">
    <source>
        <dbReference type="SAM" id="MobiDB-lite"/>
    </source>
</evidence>
<dbReference type="Proteomes" id="UP000296049">
    <property type="component" value="Unassembled WGS sequence"/>
</dbReference>
<name>R0K3N0_ANAPL</name>
<keyword evidence="3" id="KW-1185">Reference proteome</keyword>
<evidence type="ECO:0000313" key="3">
    <source>
        <dbReference type="Proteomes" id="UP000296049"/>
    </source>
</evidence>
<feature type="compositionally biased region" description="Polar residues" evidence="1">
    <location>
        <begin position="10"/>
        <end position="24"/>
    </location>
</feature>
<organism evidence="2 3">
    <name type="scientific">Anas platyrhynchos</name>
    <name type="common">Mallard</name>
    <name type="synonym">Anas boschas</name>
    <dbReference type="NCBI Taxonomy" id="8839"/>
    <lineage>
        <taxon>Eukaryota</taxon>
        <taxon>Metazoa</taxon>
        <taxon>Chordata</taxon>
        <taxon>Craniata</taxon>
        <taxon>Vertebrata</taxon>
        <taxon>Euteleostomi</taxon>
        <taxon>Archelosauria</taxon>
        <taxon>Archosauria</taxon>
        <taxon>Dinosauria</taxon>
        <taxon>Saurischia</taxon>
        <taxon>Theropoda</taxon>
        <taxon>Coelurosauria</taxon>
        <taxon>Aves</taxon>
        <taxon>Neognathae</taxon>
        <taxon>Galloanserae</taxon>
        <taxon>Anseriformes</taxon>
        <taxon>Anatidae</taxon>
        <taxon>Anatinae</taxon>
        <taxon>Anas</taxon>
    </lineage>
</organism>
<dbReference type="AlphaFoldDB" id="R0K3N0"/>
<sequence length="168" mass="18327">MHQCTGGTSGHSQNHTDNRSQQNVTEDKVRGFQSSASEGLSHLTHSCPCKAASLWAGKQQRCSGIVAAKKRIDRQSAEREISDGEVLLGFFGTVTYKTPKEWLRTTIPTYSVSFPLHLRSPAAEESGTDMHMRNSSARGTVAVKTYGLNTLRKKMATAGLTKDPVANF</sequence>
<gene>
    <name evidence="2" type="ORF">Anapl_04707</name>
</gene>
<proteinExistence type="predicted"/>
<reference evidence="3" key="1">
    <citation type="journal article" date="2013" name="Nat. Genet.">
        <title>The duck genome and transcriptome provide insight into an avian influenza virus reservoir species.</title>
        <authorList>
            <person name="Huang Y."/>
            <person name="Li Y."/>
            <person name="Burt D.W."/>
            <person name="Chen H."/>
            <person name="Zhang Y."/>
            <person name="Qian W."/>
            <person name="Kim H."/>
            <person name="Gan S."/>
            <person name="Zhao Y."/>
            <person name="Li J."/>
            <person name="Yi K."/>
            <person name="Feng H."/>
            <person name="Zhu P."/>
            <person name="Li B."/>
            <person name="Liu Q."/>
            <person name="Fairley S."/>
            <person name="Magor K.E."/>
            <person name="Du Z."/>
            <person name="Hu X."/>
            <person name="Goodman L."/>
            <person name="Tafer H."/>
            <person name="Vignal A."/>
            <person name="Lee T."/>
            <person name="Kim K.W."/>
            <person name="Sheng Z."/>
            <person name="An Y."/>
            <person name="Searle S."/>
            <person name="Herrero J."/>
            <person name="Groenen M.A."/>
            <person name="Crooijmans R.P."/>
            <person name="Faraut T."/>
            <person name="Cai Q."/>
            <person name="Webster R.G."/>
            <person name="Aldridge J.R."/>
            <person name="Warren W.C."/>
            <person name="Bartschat S."/>
            <person name="Kehr S."/>
            <person name="Marz M."/>
            <person name="Stadler P.F."/>
            <person name="Smith J."/>
            <person name="Kraus R.H."/>
            <person name="Zhao Y."/>
            <person name="Ren L."/>
            <person name="Fei J."/>
            <person name="Morisson M."/>
            <person name="Kaiser P."/>
            <person name="Griffin D.K."/>
            <person name="Rao M."/>
            <person name="Pitel F."/>
            <person name="Wang J."/>
            <person name="Li N."/>
        </authorList>
    </citation>
    <scope>NUCLEOTIDE SEQUENCE [LARGE SCALE GENOMIC DNA]</scope>
</reference>
<dbReference type="EMBL" id="KB742801">
    <property type="protein sequence ID" value="EOB04297.1"/>
    <property type="molecule type" value="Genomic_DNA"/>
</dbReference>
<evidence type="ECO:0000313" key="2">
    <source>
        <dbReference type="EMBL" id="EOB04297.1"/>
    </source>
</evidence>
<protein>
    <submittedName>
        <fullName evidence="2">Uncharacterized protein</fullName>
    </submittedName>
</protein>